<feature type="domain" description="PAC" evidence="4">
    <location>
        <begin position="435"/>
        <end position="487"/>
    </location>
</feature>
<feature type="domain" description="PAC" evidence="4">
    <location>
        <begin position="557"/>
        <end position="609"/>
    </location>
</feature>
<dbReference type="PATRIC" id="fig|1768241.3.peg.3684"/>
<dbReference type="EMBL" id="LPUY01000092">
    <property type="protein sequence ID" value="KUP91644.1"/>
    <property type="molecule type" value="Genomic_DNA"/>
</dbReference>
<dbReference type="InterPro" id="IPR013655">
    <property type="entry name" value="PAS_fold_3"/>
</dbReference>
<feature type="domain" description="Methyl-accepting transducer" evidence="2">
    <location>
        <begin position="735"/>
        <end position="918"/>
    </location>
</feature>
<dbReference type="InterPro" id="IPR000700">
    <property type="entry name" value="PAS-assoc_C"/>
</dbReference>
<evidence type="ECO:0000259" key="2">
    <source>
        <dbReference type="PROSITE" id="PS50111"/>
    </source>
</evidence>
<keyword evidence="1" id="KW-0807">Transducer</keyword>
<dbReference type="GO" id="GO:0016020">
    <property type="term" value="C:membrane"/>
    <property type="evidence" value="ECO:0007669"/>
    <property type="project" value="InterPro"/>
</dbReference>
<dbReference type="InterPro" id="IPR004090">
    <property type="entry name" value="Chemotax_Me-accpt_rcpt"/>
</dbReference>
<dbReference type="Pfam" id="PF00015">
    <property type="entry name" value="MCPsignal"/>
    <property type="match status" value="1"/>
</dbReference>
<evidence type="ECO:0000259" key="3">
    <source>
        <dbReference type="PROSITE" id="PS50112"/>
    </source>
</evidence>
<dbReference type="GO" id="GO:0007165">
    <property type="term" value="P:signal transduction"/>
    <property type="evidence" value="ECO:0007669"/>
    <property type="project" value="UniProtKB-KW"/>
</dbReference>
<dbReference type="Pfam" id="PF08447">
    <property type="entry name" value="PAS_3"/>
    <property type="match status" value="3"/>
</dbReference>
<reference evidence="5 6" key="1">
    <citation type="submission" date="2015-12" db="EMBL/GenBank/DDBJ databases">
        <title>Genome sequence of the marine Rhodobacteraceae strain O3.65, Candidatus Tritonibacter horizontis.</title>
        <authorList>
            <person name="Poehlein A."/>
            <person name="Giebel H.A."/>
            <person name="Voget S."/>
            <person name="Brinkhoff T."/>
        </authorList>
    </citation>
    <scope>NUCLEOTIDE SEQUENCE [LARGE SCALE GENOMIC DNA]</scope>
    <source>
        <strain evidence="5 6">O3.65</strain>
    </source>
</reference>
<dbReference type="AlphaFoldDB" id="A0A132BTM5"/>
<name>A0A132BTM5_9RHOB</name>
<dbReference type="InterPro" id="IPR013656">
    <property type="entry name" value="PAS_4"/>
</dbReference>
<dbReference type="Gene3D" id="1.10.287.950">
    <property type="entry name" value="Methyl-accepting chemotaxis protein"/>
    <property type="match status" value="1"/>
</dbReference>
<evidence type="ECO:0000313" key="5">
    <source>
        <dbReference type="EMBL" id="KUP91644.1"/>
    </source>
</evidence>
<dbReference type="PANTHER" id="PTHR24422">
    <property type="entry name" value="CHEMOTAXIS PROTEIN METHYLTRANSFERASE"/>
    <property type="match status" value="1"/>
</dbReference>
<evidence type="ECO:0000259" key="4">
    <source>
        <dbReference type="PROSITE" id="PS50113"/>
    </source>
</evidence>
<dbReference type="PRINTS" id="PR00260">
    <property type="entry name" value="CHEMTRNSDUCR"/>
</dbReference>
<dbReference type="PROSITE" id="PS50111">
    <property type="entry name" value="CHEMOTAXIS_TRANSDUC_2"/>
    <property type="match status" value="1"/>
</dbReference>
<proteinExistence type="predicted"/>
<sequence>MVKKFVEIDLKGAGEALMNHAIILKVHPETLEVIAASETAHAQFSRLKTSEVTTLTDLVVKQDCLQRDVTATAAGNGSLPFRVRLDDTPVSPQFFGFMQKSHDGNVFLSGGVVEPDEAILGYVAAIETAQAIVEYDIDGTIMQVNDNFCTLMGYDRNDIVGAPQAVLWPEVSGKPKGFSGFWDDLCAGHAVQGEYQRLDRKGNQIWVRAAFNPIFDREGGVVRIVEYAMDVTETKLKSADSASKLEALSRSNAVIEFDLDGTILDANANFLELMGYTRQDIVGRHHRMFCDPETVKGARYKSFWQKLSSGEYTHGEYRRLTKDGTPVWVQASYNPVFGPDGKLLKIVKFATDVSAAHQKRAEMEARLAAANRSQAVIEFDLDGHVLWANEIFLDLAGYVLEEIVGQHHRIFCTKDHSASREYVSFWRKLSAGEFDSGVYQRVRKDGTDLWIQATYNPVFDLDGKPIKVVKFANDLTVAKEIAVEFEAKMNAVSRSQAVIEFDLDGTILSANDNFLSLMEYDKEDVIGQKHKMFCDPEYAASEKYREFWAALGRGEFASGEYKRFGRGDKEVWIQATYNPIFDLNGRPVKIVKYATDVTEAKKSAVDATNKIEAMNRSQAVVQFDLDGNVMAANENFLSVMGYSLREIQGQHHSMFCAPDHLKSQEYRDFWLALNRGEFQSGRFHRIGKFSRDVHIQATYAPLMDLQGAPMGVIKYASDITDQVAREKAIQQKAAEMMAAVNSLSEAISDISFASGEARNKAAVTEENATQGFEALNHTIESIELMQRSSGEISEIVKVIGEIANQTNLLAFNAAIEAARAGEHGVGFSVVAEEVRKLAERSSEAAHKISRLIAESEVRVDQGTTRSVAARDAFSRIVESVNLTGQSVDQISTAATNQLSASKQVEQLIAELSDDPKAA</sequence>
<feature type="domain" description="PAS" evidence="3">
    <location>
        <begin position="245"/>
        <end position="293"/>
    </location>
</feature>
<dbReference type="SMART" id="SM00283">
    <property type="entry name" value="MA"/>
    <property type="match status" value="1"/>
</dbReference>
<dbReference type="RefSeq" id="WP_207498721.1">
    <property type="nucleotide sequence ID" value="NZ_LPUY01000092.1"/>
</dbReference>
<dbReference type="InterPro" id="IPR050903">
    <property type="entry name" value="Bact_Chemotaxis_MeTrfase"/>
</dbReference>
<dbReference type="InterPro" id="IPR004089">
    <property type="entry name" value="MCPsignal_dom"/>
</dbReference>
<feature type="domain" description="PAS" evidence="3">
    <location>
        <begin position="620"/>
        <end position="650"/>
    </location>
</feature>
<protein>
    <submittedName>
        <fullName evidence="5">Biofilm dispersion protein BdlA</fullName>
    </submittedName>
</protein>
<organism evidence="5 6">
    <name type="scientific">Tritonibacter horizontis</name>
    <dbReference type="NCBI Taxonomy" id="1768241"/>
    <lineage>
        <taxon>Bacteria</taxon>
        <taxon>Pseudomonadati</taxon>
        <taxon>Pseudomonadota</taxon>
        <taxon>Alphaproteobacteria</taxon>
        <taxon>Rhodobacterales</taxon>
        <taxon>Paracoccaceae</taxon>
        <taxon>Tritonibacter</taxon>
    </lineage>
</organism>
<accession>A0A132BTM5</accession>
<dbReference type="GO" id="GO:0006935">
    <property type="term" value="P:chemotaxis"/>
    <property type="evidence" value="ECO:0007669"/>
    <property type="project" value="InterPro"/>
</dbReference>
<dbReference type="InterPro" id="IPR035965">
    <property type="entry name" value="PAS-like_dom_sf"/>
</dbReference>
<dbReference type="SMART" id="SM00091">
    <property type="entry name" value="PAS"/>
    <property type="match status" value="5"/>
</dbReference>
<dbReference type="PROSITE" id="PS50112">
    <property type="entry name" value="PAS"/>
    <property type="match status" value="5"/>
</dbReference>
<dbReference type="SUPFAM" id="SSF58104">
    <property type="entry name" value="Methyl-accepting chemotaxis protein (MCP) signaling domain"/>
    <property type="match status" value="1"/>
</dbReference>
<comment type="caution">
    <text evidence="5">The sequence shown here is derived from an EMBL/GenBank/DDBJ whole genome shotgun (WGS) entry which is preliminary data.</text>
</comment>
<feature type="domain" description="PAS" evidence="3">
    <location>
        <begin position="498"/>
        <end position="528"/>
    </location>
</feature>
<dbReference type="PROSITE" id="PS50113">
    <property type="entry name" value="PAC"/>
    <property type="match status" value="4"/>
</dbReference>
<evidence type="ECO:0000256" key="1">
    <source>
        <dbReference type="PROSITE-ProRule" id="PRU00284"/>
    </source>
</evidence>
<feature type="domain" description="PAS" evidence="3">
    <location>
        <begin position="361"/>
        <end position="406"/>
    </location>
</feature>
<dbReference type="Pfam" id="PF13426">
    <property type="entry name" value="PAS_9"/>
    <property type="match status" value="1"/>
</dbReference>
<feature type="domain" description="PAC" evidence="4">
    <location>
        <begin position="191"/>
        <end position="243"/>
    </location>
</feature>
<gene>
    <name evidence="5" type="primary">bdlA</name>
    <name evidence="5" type="ORF">TRIHO_35300</name>
</gene>
<dbReference type="PANTHER" id="PTHR24422:SF10">
    <property type="entry name" value="CHEMOTAXIS PROTEIN METHYLTRANSFERASE 2"/>
    <property type="match status" value="1"/>
</dbReference>
<keyword evidence="6" id="KW-1185">Reference proteome</keyword>
<evidence type="ECO:0000313" key="6">
    <source>
        <dbReference type="Proteomes" id="UP000068382"/>
    </source>
</evidence>
<dbReference type="NCBIfam" id="TIGR00229">
    <property type="entry name" value="sensory_box"/>
    <property type="match status" value="5"/>
</dbReference>
<dbReference type="InterPro" id="IPR000014">
    <property type="entry name" value="PAS"/>
</dbReference>
<dbReference type="CDD" id="cd00130">
    <property type="entry name" value="PAS"/>
    <property type="match status" value="5"/>
</dbReference>
<dbReference type="InterPro" id="IPR001610">
    <property type="entry name" value="PAC"/>
</dbReference>
<dbReference type="SMART" id="SM00086">
    <property type="entry name" value="PAC"/>
    <property type="match status" value="5"/>
</dbReference>
<dbReference type="SUPFAM" id="SSF55785">
    <property type="entry name" value="PYP-like sensor domain (PAS domain)"/>
    <property type="match status" value="5"/>
</dbReference>
<feature type="domain" description="PAS" evidence="3">
    <location>
        <begin position="132"/>
        <end position="161"/>
    </location>
</feature>
<dbReference type="Pfam" id="PF08448">
    <property type="entry name" value="PAS_4"/>
    <property type="match status" value="1"/>
</dbReference>
<dbReference type="GO" id="GO:0004888">
    <property type="term" value="F:transmembrane signaling receptor activity"/>
    <property type="evidence" value="ECO:0007669"/>
    <property type="project" value="InterPro"/>
</dbReference>
<feature type="domain" description="PAC" evidence="4">
    <location>
        <begin position="313"/>
        <end position="365"/>
    </location>
</feature>
<dbReference type="Proteomes" id="UP000068382">
    <property type="component" value="Unassembled WGS sequence"/>
</dbReference>
<dbReference type="Gene3D" id="3.30.450.20">
    <property type="entry name" value="PAS domain"/>
    <property type="match status" value="5"/>
</dbReference>